<organism evidence="10 11">
    <name type="scientific">Rhabdonatronobacter sediminivivens</name>
    <dbReference type="NCBI Taxonomy" id="2743469"/>
    <lineage>
        <taxon>Bacteria</taxon>
        <taxon>Pseudomonadati</taxon>
        <taxon>Pseudomonadota</taxon>
        <taxon>Alphaproteobacteria</taxon>
        <taxon>Rhodobacterales</taxon>
        <taxon>Paracoccaceae</taxon>
        <taxon>Rhabdonatronobacter</taxon>
    </lineage>
</organism>
<dbReference type="PANTHER" id="PTHR43531">
    <property type="entry name" value="PROTEIN ICFG"/>
    <property type="match status" value="1"/>
</dbReference>
<dbReference type="Pfam" id="PF00672">
    <property type="entry name" value="HAMP"/>
    <property type="match status" value="1"/>
</dbReference>
<evidence type="ECO:0000313" key="10">
    <source>
        <dbReference type="EMBL" id="NYS25717.1"/>
    </source>
</evidence>
<evidence type="ECO:0000256" key="6">
    <source>
        <dbReference type="SAM" id="MobiDB-lite"/>
    </source>
</evidence>
<dbReference type="Gene3D" id="6.10.340.10">
    <property type="match status" value="1"/>
</dbReference>
<dbReference type="SMART" id="SM00283">
    <property type="entry name" value="MA"/>
    <property type="match status" value="1"/>
</dbReference>
<gene>
    <name evidence="10" type="ORF">HUK65_12010</name>
</gene>
<dbReference type="PROSITE" id="PS50885">
    <property type="entry name" value="HAMP"/>
    <property type="match status" value="2"/>
</dbReference>
<feature type="domain" description="Methyl-accepting transducer" evidence="8">
    <location>
        <begin position="185"/>
        <end position="414"/>
    </location>
</feature>
<dbReference type="InterPro" id="IPR004090">
    <property type="entry name" value="Chemotax_Me-accpt_rcpt"/>
</dbReference>
<dbReference type="GO" id="GO:0007165">
    <property type="term" value="P:signal transduction"/>
    <property type="evidence" value="ECO:0007669"/>
    <property type="project" value="UniProtKB-KW"/>
</dbReference>
<evidence type="ECO:0000256" key="4">
    <source>
        <dbReference type="PROSITE-ProRule" id="PRU00284"/>
    </source>
</evidence>
<accession>A0A7Z0KYK0</accession>
<comment type="caution">
    <text evidence="10">The sequence shown here is derived from an EMBL/GenBank/DDBJ whole genome shotgun (WGS) entry which is preliminary data.</text>
</comment>
<feature type="compositionally biased region" description="Basic and acidic residues" evidence="6">
    <location>
        <begin position="452"/>
        <end position="465"/>
    </location>
</feature>
<keyword evidence="4" id="KW-0807">Transducer</keyword>
<feature type="domain" description="HAMP" evidence="9">
    <location>
        <begin position="124"/>
        <end position="180"/>
    </location>
</feature>
<dbReference type="FunFam" id="1.10.287.950:FF:000001">
    <property type="entry name" value="Methyl-accepting chemotaxis sensory transducer"/>
    <property type="match status" value="1"/>
</dbReference>
<comment type="similarity">
    <text evidence="3">Belongs to the methyl-accepting chemotaxis (MCP) protein family.</text>
</comment>
<evidence type="ECO:0000313" key="11">
    <source>
        <dbReference type="Proteomes" id="UP000529417"/>
    </source>
</evidence>
<dbReference type="InterPro" id="IPR004089">
    <property type="entry name" value="MCPsignal_dom"/>
</dbReference>
<evidence type="ECO:0000256" key="3">
    <source>
        <dbReference type="ARBA" id="ARBA00029447"/>
    </source>
</evidence>
<dbReference type="PRINTS" id="PR00260">
    <property type="entry name" value="CHEMTRNSDUCR"/>
</dbReference>
<keyword evidence="7" id="KW-0812">Transmembrane</keyword>
<dbReference type="GO" id="GO:0016020">
    <property type="term" value="C:membrane"/>
    <property type="evidence" value="ECO:0007669"/>
    <property type="project" value="UniProtKB-SubCell"/>
</dbReference>
<dbReference type="InterPro" id="IPR051310">
    <property type="entry name" value="MCP_chemotaxis"/>
</dbReference>
<keyword evidence="2" id="KW-0145">Chemotaxis</keyword>
<evidence type="ECO:0000259" key="8">
    <source>
        <dbReference type="PROSITE" id="PS50111"/>
    </source>
</evidence>
<dbReference type="SMART" id="SM00304">
    <property type="entry name" value="HAMP"/>
    <property type="match status" value="2"/>
</dbReference>
<dbReference type="CDD" id="cd11386">
    <property type="entry name" value="MCP_signal"/>
    <property type="match status" value="1"/>
</dbReference>
<proteinExistence type="inferred from homology"/>
<dbReference type="PROSITE" id="PS50111">
    <property type="entry name" value="CHEMOTAXIS_TRANSDUC_2"/>
    <property type="match status" value="1"/>
</dbReference>
<dbReference type="Gene3D" id="1.10.287.950">
    <property type="entry name" value="Methyl-accepting chemotaxis protein"/>
    <property type="match status" value="1"/>
</dbReference>
<evidence type="ECO:0000259" key="9">
    <source>
        <dbReference type="PROSITE" id="PS50885"/>
    </source>
</evidence>
<evidence type="ECO:0000256" key="7">
    <source>
        <dbReference type="SAM" id="Phobius"/>
    </source>
</evidence>
<dbReference type="InterPro" id="IPR003660">
    <property type="entry name" value="HAMP_dom"/>
</dbReference>
<keyword evidence="5" id="KW-0175">Coiled coil</keyword>
<dbReference type="EMBL" id="JACBXS010000024">
    <property type="protein sequence ID" value="NYS25717.1"/>
    <property type="molecule type" value="Genomic_DNA"/>
</dbReference>
<feature type="domain" description="HAMP" evidence="9">
    <location>
        <begin position="50"/>
        <end position="103"/>
    </location>
</feature>
<dbReference type="SUPFAM" id="SSF58104">
    <property type="entry name" value="Methyl-accepting chemotaxis protein (MCP) signaling domain"/>
    <property type="match status" value="1"/>
</dbReference>
<dbReference type="GO" id="GO:0006935">
    <property type="term" value="P:chemotaxis"/>
    <property type="evidence" value="ECO:0007669"/>
    <property type="project" value="UniProtKB-KW"/>
</dbReference>
<keyword evidence="7" id="KW-1133">Transmembrane helix</keyword>
<sequence length="475" mass="50124">MELVRNQADTIRDTLSSRARGMISDIVSSILAGVFFASVIAAGLGAFLSIALSRRLSATVDQTRRLASGDLDVVITGDQGTGDLAQLSQALSVFKENAVQRLSAEESARIKQEEAEVVREAQVRTQARVVRDIGDGLNRLAQGDVTHTIDSPAHDPFPSEYESLREAFNSVTTTLSATLSRASEVADNVRSGSEEITAAAQDLSSRAETQAATLEQSAAALNQLTESVRSTATRAKNAQKVSEDNRSIAESGAAVVRDAVAAMKNIEKSSEQINRIIGVIDDIAFQTNLLALNAGVEAARAGEAGRGFAVVASEVRGLAQRASDSAREIKALISESATQVETGSTLVGKTGQSLEEILSKAIDVSEEVSAIAVSAAEQSTGLGEVNSGVSQLDQVTQQNAAVAEETNAAANSLQRQADNLQREFEGFKIQRGAKSQLPSLRGGQSGSATPEKIVKLRSEQPEQRQKAVGGEFLDF</sequence>
<dbReference type="Pfam" id="PF00015">
    <property type="entry name" value="MCPsignal"/>
    <property type="match status" value="1"/>
</dbReference>
<dbReference type="PANTHER" id="PTHR43531:SF11">
    <property type="entry name" value="METHYL-ACCEPTING CHEMOTAXIS PROTEIN 3"/>
    <property type="match status" value="1"/>
</dbReference>
<evidence type="ECO:0000256" key="5">
    <source>
        <dbReference type="SAM" id="Coils"/>
    </source>
</evidence>
<evidence type="ECO:0000256" key="1">
    <source>
        <dbReference type="ARBA" id="ARBA00004370"/>
    </source>
</evidence>
<keyword evidence="7" id="KW-0472">Membrane</keyword>
<keyword evidence="11" id="KW-1185">Reference proteome</keyword>
<dbReference type="Proteomes" id="UP000529417">
    <property type="component" value="Unassembled WGS sequence"/>
</dbReference>
<evidence type="ECO:0000256" key="2">
    <source>
        <dbReference type="ARBA" id="ARBA00022500"/>
    </source>
</evidence>
<dbReference type="GO" id="GO:0004888">
    <property type="term" value="F:transmembrane signaling receptor activity"/>
    <property type="evidence" value="ECO:0007669"/>
    <property type="project" value="InterPro"/>
</dbReference>
<feature type="region of interest" description="Disordered" evidence="6">
    <location>
        <begin position="433"/>
        <end position="475"/>
    </location>
</feature>
<feature type="coiled-coil region" evidence="5">
    <location>
        <begin position="403"/>
        <end position="430"/>
    </location>
</feature>
<dbReference type="AlphaFoldDB" id="A0A7Z0KYK0"/>
<name>A0A7Z0KYK0_9RHOB</name>
<comment type="subcellular location">
    <subcellularLocation>
        <location evidence="1">Membrane</location>
    </subcellularLocation>
</comment>
<reference evidence="10 11" key="1">
    <citation type="journal article" date="2000" name="Arch. Microbiol.">
        <title>Rhodobaca bogoriensis gen. nov. and sp. nov., an alkaliphilic purple nonsulfur bacterium from African Rift Valley soda lakes.</title>
        <authorList>
            <person name="Milford A.D."/>
            <person name="Achenbach L.A."/>
            <person name="Jung D.O."/>
            <person name="Madigan M.T."/>
        </authorList>
    </citation>
    <scope>NUCLEOTIDE SEQUENCE [LARGE SCALE GENOMIC DNA]</scope>
    <source>
        <strain evidence="10 11">2376</strain>
    </source>
</reference>
<protein>
    <submittedName>
        <fullName evidence="10">HAMP domain-containing protein</fullName>
    </submittedName>
</protein>
<feature type="transmembrane region" description="Helical" evidence="7">
    <location>
        <begin position="26"/>
        <end position="52"/>
    </location>
</feature>